<organism evidence="1 2">
    <name type="scientific">Streptacidiphilus alkalitolerans</name>
    <dbReference type="NCBI Taxonomy" id="3342712"/>
    <lineage>
        <taxon>Bacteria</taxon>
        <taxon>Bacillati</taxon>
        <taxon>Actinomycetota</taxon>
        <taxon>Actinomycetes</taxon>
        <taxon>Kitasatosporales</taxon>
        <taxon>Streptomycetaceae</taxon>
        <taxon>Streptacidiphilus</taxon>
    </lineage>
</organism>
<keyword evidence="2" id="KW-1185">Reference proteome</keyword>
<reference evidence="1 2" key="1">
    <citation type="submission" date="2024-09" db="EMBL/GenBank/DDBJ databases">
        <authorList>
            <person name="Lee S.D."/>
        </authorList>
    </citation>
    <scope>NUCLEOTIDE SEQUENCE [LARGE SCALE GENOMIC DNA]</scope>
    <source>
        <strain evidence="1 2">N1-1</strain>
    </source>
</reference>
<accession>A0ABV6V2U8</accession>
<gene>
    <name evidence="1" type="ORF">ACEZDG_01990</name>
</gene>
<sequence>MTGTRQPAQSTTSSPSTLSSPSTPSSTAPPSVPRVRPASRRRAGAIGAAVLATAAVWLVADALGADFVLTDSTGTATISLPVTAVFTLVFGLLGWGALAALERWTRHAPRTWRWLAAAVTLLSLIPLLAEHATGGTKAALALIHLTVAAVLVPALPRTTARR</sequence>
<dbReference type="Proteomes" id="UP001592582">
    <property type="component" value="Unassembled WGS sequence"/>
</dbReference>
<protein>
    <submittedName>
        <fullName evidence="1">DUF6069 family protein</fullName>
    </submittedName>
</protein>
<comment type="caution">
    <text evidence="1">The sequence shown here is derived from an EMBL/GenBank/DDBJ whole genome shotgun (WGS) entry which is preliminary data.</text>
</comment>
<evidence type="ECO:0000313" key="2">
    <source>
        <dbReference type="Proteomes" id="UP001592582"/>
    </source>
</evidence>
<proteinExistence type="predicted"/>
<dbReference type="Pfam" id="PF19545">
    <property type="entry name" value="DUF6069"/>
    <property type="match status" value="1"/>
</dbReference>
<evidence type="ECO:0000313" key="1">
    <source>
        <dbReference type="EMBL" id="MFC1408046.1"/>
    </source>
</evidence>
<dbReference type="InterPro" id="IPR045713">
    <property type="entry name" value="DUF6069"/>
</dbReference>
<name>A0ABV6V2U8_9ACTN</name>
<dbReference type="EMBL" id="JBHEZX010000001">
    <property type="protein sequence ID" value="MFC1408046.1"/>
    <property type="molecule type" value="Genomic_DNA"/>
</dbReference>